<keyword evidence="3 8" id="KW-0812">Transmembrane</keyword>
<keyword evidence="2" id="KW-0337">GPI-anchor biosynthesis</keyword>
<feature type="transmembrane region" description="Helical" evidence="8">
    <location>
        <begin position="325"/>
        <end position="345"/>
    </location>
</feature>
<feature type="compositionally biased region" description="Gly residues" evidence="7">
    <location>
        <begin position="662"/>
        <end position="671"/>
    </location>
</feature>
<evidence type="ECO:0008006" key="11">
    <source>
        <dbReference type="Google" id="ProtNLM"/>
    </source>
</evidence>
<dbReference type="PANTHER" id="PTHR13148:SF0">
    <property type="entry name" value="POST-GPI ATTACHMENT TO PROTEINS FACTOR 3"/>
    <property type="match status" value="1"/>
</dbReference>
<dbReference type="GO" id="GO:0016788">
    <property type="term" value="F:hydrolase activity, acting on ester bonds"/>
    <property type="evidence" value="ECO:0007669"/>
    <property type="project" value="TreeGrafter"/>
</dbReference>
<keyword evidence="10" id="KW-1185">Reference proteome</keyword>
<feature type="compositionally biased region" description="Basic and acidic residues" evidence="7">
    <location>
        <begin position="681"/>
        <end position="699"/>
    </location>
</feature>
<feature type="region of interest" description="Disordered" evidence="7">
    <location>
        <begin position="662"/>
        <end position="699"/>
    </location>
</feature>
<dbReference type="AlphaFoldDB" id="A0AAN6JMF3"/>
<evidence type="ECO:0000256" key="7">
    <source>
        <dbReference type="SAM" id="MobiDB-lite"/>
    </source>
</evidence>
<dbReference type="Pfam" id="PF04080">
    <property type="entry name" value="Per1"/>
    <property type="match status" value="2"/>
</dbReference>
<keyword evidence="5 8" id="KW-1133">Transmembrane helix</keyword>
<evidence type="ECO:0000256" key="1">
    <source>
        <dbReference type="ARBA" id="ARBA00004127"/>
    </source>
</evidence>
<dbReference type="InterPro" id="IPR007217">
    <property type="entry name" value="Per1-like"/>
</dbReference>
<dbReference type="PANTHER" id="PTHR13148">
    <property type="entry name" value="PER1-RELATED"/>
    <property type="match status" value="1"/>
</dbReference>
<dbReference type="GO" id="GO:0005789">
    <property type="term" value="C:endoplasmic reticulum membrane"/>
    <property type="evidence" value="ECO:0007669"/>
    <property type="project" value="TreeGrafter"/>
</dbReference>
<dbReference type="GO" id="GO:0006506">
    <property type="term" value="P:GPI anchor biosynthetic process"/>
    <property type="evidence" value="ECO:0007669"/>
    <property type="project" value="UniProtKB-KW"/>
</dbReference>
<gene>
    <name evidence="9" type="ORF">OC842_001240</name>
</gene>
<evidence type="ECO:0000313" key="9">
    <source>
        <dbReference type="EMBL" id="KAK0538608.1"/>
    </source>
</evidence>
<reference evidence="9" key="1">
    <citation type="journal article" date="2023" name="PhytoFront">
        <title>Draft Genome Resources of Seven Strains of Tilletia horrida, Causal Agent of Kernel Smut of Rice.</title>
        <authorList>
            <person name="Khanal S."/>
            <person name="Antony Babu S."/>
            <person name="Zhou X.G."/>
        </authorList>
    </citation>
    <scope>NUCLEOTIDE SEQUENCE</scope>
    <source>
        <strain evidence="9">TX3</strain>
    </source>
</reference>
<evidence type="ECO:0000256" key="3">
    <source>
        <dbReference type="ARBA" id="ARBA00022692"/>
    </source>
</evidence>
<feature type="transmembrane region" description="Helical" evidence="8">
    <location>
        <begin position="271"/>
        <end position="290"/>
    </location>
</feature>
<feature type="compositionally biased region" description="Low complexity" evidence="7">
    <location>
        <begin position="26"/>
        <end position="36"/>
    </location>
</feature>
<evidence type="ECO:0000256" key="6">
    <source>
        <dbReference type="ARBA" id="ARBA00023136"/>
    </source>
</evidence>
<keyword evidence="6 8" id="KW-0472">Membrane</keyword>
<feature type="region of interest" description="Disordered" evidence="7">
    <location>
        <begin position="1"/>
        <end position="41"/>
    </location>
</feature>
<sequence>MMTGSSSSSSSASNPPPPRSRRRHLASTSSSSSPSPARRRRRTAAASALALLLVAVAGSASAPTALASQGDRSPEFQLCLSSCVADNCGKEAIDDGVVYTKRLPLILRATFWSCSDNCKYHCTHRVTNDAFARVKHIKQDAWERARYLPYDGEATAAKPQERTPADRRATADRIAQAELAQLRPVQKEMVQFYGKWVFVRFLGMQEPFSVLFSILNLREHVNAFYKLRREVPDAYPLKLVYILHALISVNAWTWSAVFHSRDKPLTERLDYFSAASVLLSGLFFSVCRLFRLEPDSRHFSTLLRSFAGLFVVHCLYLSIGRFDYGYNVLACLFVAAVHELLWLAFSLRPSIYPSNPLLERYHSNRAAYRASKPQTSSIASASAASGVAGPSSHHQHHALLAPSLLASSSPLPAPAASPAANYKGHSPPASISLSGAASPSSSSHPLPGGPSSSSSGTLTINGGGPPSSSPEARRQLQHILLLLLGAMSFEIFDFPPFVRAIDAHALWHLATVPLVRMWYDWLIRDARECVFSGWFVGDALSAVVRSSASSSSSSSSDRGAANGSAALGVKLGSRMLKPSDGFSADGYAGALHVQARLAELWHSTREWATDALRGQNGSIEFHALTAKLNALAGRAAAGFSGASSSTAVGLGAEGLGADGGVGGGSGSGSGGSAMLSVGLVKRSEREEKGKEVSRDEVMV</sequence>
<feature type="compositionally biased region" description="Low complexity" evidence="7">
    <location>
        <begin position="1"/>
        <end position="13"/>
    </location>
</feature>
<comment type="subcellular location">
    <subcellularLocation>
        <location evidence="1">Endomembrane system</location>
        <topology evidence="1">Multi-pass membrane protein</topology>
    </subcellularLocation>
</comment>
<comment type="caution">
    <text evidence="9">The sequence shown here is derived from an EMBL/GenBank/DDBJ whole genome shotgun (WGS) entry which is preliminary data.</text>
</comment>
<feature type="region of interest" description="Disordered" evidence="7">
    <location>
        <begin position="416"/>
        <end position="471"/>
    </location>
</feature>
<accession>A0AAN6JMF3</accession>
<proteinExistence type="predicted"/>
<evidence type="ECO:0000256" key="5">
    <source>
        <dbReference type="ARBA" id="ARBA00022989"/>
    </source>
</evidence>
<feature type="transmembrane region" description="Helical" evidence="8">
    <location>
        <begin position="239"/>
        <end position="259"/>
    </location>
</feature>
<evidence type="ECO:0000256" key="4">
    <source>
        <dbReference type="ARBA" id="ARBA00022729"/>
    </source>
</evidence>
<organism evidence="9 10">
    <name type="scientific">Tilletia horrida</name>
    <dbReference type="NCBI Taxonomy" id="155126"/>
    <lineage>
        <taxon>Eukaryota</taxon>
        <taxon>Fungi</taxon>
        <taxon>Dikarya</taxon>
        <taxon>Basidiomycota</taxon>
        <taxon>Ustilaginomycotina</taxon>
        <taxon>Exobasidiomycetes</taxon>
        <taxon>Tilletiales</taxon>
        <taxon>Tilletiaceae</taxon>
        <taxon>Tilletia</taxon>
    </lineage>
</organism>
<evidence type="ECO:0000256" key="2">
    <source>
        <dbReference type="ARBA" id="ARBA00022502"/>
    </source>
</evidence>
<evidence type="ECO:0000256" key="8">
    <source>
        <dbReference type="SAM" id="Phobius"/>
    </source>
</evidence>
<keyword evidence="4" id="KW-0732">Signal</keyword>
<dbReference type="Proteomes" id="UP001176521">
    <property type="component" value="Unassembled WGS sequence"/>
</dbReference>
<feature type="transmembrane region" description="Helical" evidence="8">
    <location>
        <begin position="302"/>
        <end position="319"/>
    </location>
</feature>
<protein>
    <recommendedName>
        <fullName evidence="11">Post-GPI attachment to proteins factor 3</fullName>
    </recommendedName>
</protein>
<name>A0AAN6JMF3_9BASI</name>
<evidence type="ECO:0000313" key="10">
    <source>
        <dbReference type="Proteomes" id="UP001176521"/>
    </source>
</evidence>
<dbReference type="EMBL" id="JAPDMQ010000042">
    <property type="protein sequence ID" value="KAK0538608.1"/>
    <property type="molecule type" value="Genomic_DNA"/>
</dbReference>
<feature type="compositionally biased region" description="Low complexity" evidence="7">
    <location>
        <begin position="416"/>
        <end position="456"/>
    </location>
</feature>